<keyword evidence="7" id="KW-1015">Disulfide bond</keyword>
<accession>A0AAE3GGY9</accession>
<sequence>MASHRFIVGTVLAAAVVAVAPLATPALASGEHDQRAPEPSSLVLTTTGMDGSRSVSLLCDPASGNHPAADQACQALTSAEGDFDKLSGGQDSMVCTMDYRPVTASAQGTWRGKPVSFRKEYPNACALRAKTGKVFEF</sequence>
<dbReference type="PRINTS" id="PR00294">
    <property type="entry name" value="SSBTLNINHBTR"/>
</dbReference>
<organism evidence="12 13">
    <name type="scientific">Goodfellowiella coeruleoviolacea</name>
    <dbReference type="NCBI Taxonomy" id="334858"/>
    <lineage>
        <taxon>Bacteria</taxon>
        <taxon>Bacillati</taxon>
        <taxon>Actinomycetota</taxon>
        <taxon>Actinomycetes</taxon>
        <taxon>Pseudonocardiales</taxon>
        <taxon>Pseudonocardiaceae</taxon>
        <taxon>Goodfellowiella</taxon>
    </lineage>
</organism>
<comment type="subunit">
    <text evidence="3">Homodimer.</text>
</comment>
<dbReference type="Proteomes" id="UP001206128">
    <property type="component" value="Unassembled WGS sequence"/>
</dbReference>
<comment type="subcellular location">
    <subcellularLocation>
        <location evidence="1">Secreted</location>
    </subcellularLocation>
</comment>
<dbReference type="InterPro" id="IPR000691">
    <property type="entry name" value="Prot_inh_I16_SSI"/>
</dbReference>
<comment type="caution">
    <text evidence="12">The sequence shown here is derived from an EMBL/GenBank/DDBJ whole genome shotgun (WGS) entry which is preliminary data.</text>
</comment>
<protein>
    <submittedName>
        <fullName evidence="12">PEP-CTERM protein-sorting domain-containing protein</fullName>
    </submittedName>
</protein>
<keyword evidence="5 8" id="KW-0646">Protease inhibitor</keyword>
<dbReference type="InterPro" id="IPR023549">
    <property type="entry name" value="Subtilisin_inhibitor"/>
</dbReference>
<evidence type="ECO:0000313" key="12">
    <source>
        <dbReference type="EMBL" id="MCP2168056.1"/>
    </source>
</evidence>
<dbReference type="Gene3D" id="3.30.350.10">
    <property type="entry name" value="Subtilisin inhibitor-like"/>
    <property type="match status" value="1"/>
</dbReference>
<feature type="signal peptide" evidence="10">
    <location>
        <begin position="1"/>
        <end position="28"/>
    </location>
</feature>
<evidence type="ECO:0000256" key="6">
    <source>
        <dbReference type="ARBA" id="ARBA00022900"/>
    </source>
</evidence>
<evidence type="ECO:0000259" key="11">
    <source>
        <dbReference type="Pfam" id="PF00720"/>
    </source>
</evidence>
<proteinExistence type="inferred from homology"/>
<dbReference type="RefSeq" id="WP_253775532.1">
    <property type="nucleotide sequence ID" value="NZ_JAMTCK010000012.1"/>
</dbReference>
<evidence type="ECO:0000256" key="3">
    <source>
        <dbReference type="ARBA" id="ARBA00011738"/>
    </source>
</evidence>
<evidence type="ECO:0000256" key="1">
    <source>
        <dbReference type="ARBA" id="ARBA00004613"/>
    </source>
</evidence>
<name>A0AAE3GGY9_9PSEU</name>
<comment type="similarity">
    <text evidence="2 8">Belongs to the protease inhibitor I16 (SSI) family.</text>
</comment>
<evidence type="ECO:0000256" key="10">
    <source>
        <dbReference type="SAM" id="SignalP"/>
    </source>
</evidence>
<dbReference type="Pfam" id="PF00720">
    <property type="entry name" value="SSI"/>
    <property type="match status" value="1"/>
</dbReference>
<evidence type="ECO:0000256" key="2">
    <source>
        <dbReference type="ARBA" id="ARBA00010472"/>
    </source>
</evidence>
<keyword evidence="6 8" id="KW-0722">Serine protease inhibitor</keyword>
<feature type="domain" description="Subtilisin inhibitor" evidence="11">
    <location>
        <begin position="39"/>
        <end position="123"/>
    </location>
</feature>
<keyword evidence="13" id="KW-1185">Reference proteome</keyword>
<dbReference type="InterPro" id="IPR036819">
    <property type="entry name" value="Subtilisin_inhibitor-like_sf"/>
</dbReference>
<keyword evidence="4" id="KW-0964">Secreted</keyword>
<evidence type="ECO:0000256" key="4">
    <source>
        <dbReference type="ARBA" id="ARBA00022525"/>
    </source>
</evidence>
<dbReference type="GO" id="GO:0005576">
    <property type="term" value="C:extracellular region"/>
    <property type="evidence" value="ECO:0007669"/>
    <property type="project" value="UniProtKB-SubCell"/>
</dbReference>
<evidence type="ECO:0000256" key="9">
    <source>
        <dbReference type="SAM" id="MobiDB-lite"/>
    </source>
</evidence>
<dbReference type="SUPFAM" id="SSF55399">
    <property type="entry name" value="Subtilisin inhibitor"/>
    <property type="match status" value="1"/>
</dbReference>
<gene>
    <name evidence="12" type="ORF">LX83_004930</name>
</gene>
<dbReference type="AlphaFoldDB" id="A0AAE3GGY9"/>
<dbReference type="EMBL" id="JAMTCK010000012">
    <property type="protein sequence ID" value="MCP2168056.1"/>
    <property type="molecule type" value="Genomic_DNA"/>
</dbReference>
<evidence type="ECO:0000256" key="7">
    <source>
        <dbReference type="ARBA" id="ARBA00023157"/>
    </source>
</evidence>
<feature type="chain" id="PRO_5041994121" evidence="10">
    <location>
        <begin position="29"/>
        <end position="137"/>
    </location>
</feature>
<evidence type="ECO:0000256" key="8">
    <source>
        <dbReference type="RuleBase" id="RU003471"/>
    </source>
</evidence>
<keyword evidence="10" id="KW-0732">Signal</keyword>
<evidence type="ECO:0000256" key="5">
    <source>
        <dbReference type="ARBA" id="ARBA00022690"/>
    </source>
</evidence>
<reference evidence="12" key="1">
    <citation type="submission" date="2022-06" db="EMBL/GenBank/DDBJ databases">
        <title>Genomic Encyclopedia of Archaeal and Bacterial Type Strains, Phase II (KMG-II): from individual species to whole genera.</title>
        <authorList>
            <person name="Goeker M."/>
        </authorList>
    </citation>
    <scope>NUCLEOTIDE SEQUENCE</scope>
    <source>
        <strain evidence="12">DSM 43935</strain>
    </source>
</reference>
<dbReference type="GO" id="GO:0004867">
    <property type="term" value="F:serine-type endopeptidase inhibitor activity"/>
    <property type="evidence" value="ECO:0007669"/>
    <property type="project" value="UniProtKB-KW"/>
</dbReference>
<feature type="region of interest" description="Disordered" evidence="9">
    <location>
        <begin position="28"/>
        <end position="48"/>
    </location>
</feature>
<evidence type="ECO:0000313" key="13">
    <source>
        <dbReference type="Proteomes" id="UP001206128"/>
    </source>
</evidence>